<organism evidence="3 4">
    <name type="scientific">Pseudomonas oryzae</name>
    <dbReference type="NCBI Taxonomy" id="1392877"/>
    <lineage>
        <taxon>Bacteria</taxon>
        <taxon>Pseudomonadati</taxon>
        <taxon>Pseudomonadota</taxon>
        <taxon>Gammaproteobacteria</taxon>
        <taxon>Pseudomonadales</taxon>
        <taxon>Pseudomonadaceae</taxon>
        <taxon>Pseudomonas</taxon>
    </lineage>
</organism>
<dbReference type="PANTHER" id="PTHR46268:SF27">
    <property type="entry name" value="UNIVERSAL STRESS PROTEIN RV2623"/>
    <property type="match status" value="1"/>
</dbReference>
<gene>
    <name evidence="3" type="ORF">SAMN05216221_1824</name>
</gene>
<dbReference type="AlphaFoldDB" id="A0A1H1S846"/>
<dbReference type="STRING" id="1392877.SAMN05216221_1824"/>
<evidence type="ECO:0000313" key="3">
    <source>
        <dbReference type="EMBL" id="SDS43968.1"/>
    </source>
</evidence>
<dbReference type="InterPro" id="IPR014729">
    <property type="entry name" value="Rossmann-like_a/b/a_fold"/>
</dbReference>
<feature type="domain" description="UspA" evidence="2">
    <location>
        <begin position="1"/>
        <end position="157"/>
    </location>
</feature>
<accession>A0A1H1S846</accession>
<evidence type="ECO:0000256" key="1">
    <source>
        <dbReference type="ARBA" id="ARBA00008791"/>
    </source>
</evidence>
<evidence type="ECO:0000313" key="4">
    <source>
        <dbReference type="Proteomes" id="UP000243359"/>
    </source>
</evidence>
<reference evidence="4" key="1">
    <citation type="submission" date="2016-10" db="EMBL/GenBank/DDBJ databases">
        <authorList>
            <person name="Varghese N."/>
            <person name="Submissions S."/>
        </authorList>
    </citation>
    <scope>NUCLEOTIDE SEQUENCE [LARGE SCALE GENOMIC DNA]</scope>
    <source>
        <strain evidence="4">KCTC 32247</strain>
    </source>
</reference>
<dbReference type="RefSeq" id="WP_090348642.1">
    <property type="nucleotide sequence ID" value="NZ_LT629751.1"/>
</dbReference>
<dbReference type="CDD" id="cd00293">
    <property type="entry name" value="USP-like"/>
    <property type="match status" value="1"/>
</dbReference>
<evidence type="ECO:0000259" key="2">
    <source>
        <dbReference type="Pfam" id="PF00582"/>
    </source>
</evidence>
<name>A0A1H1S846_9PSED</name>
<dbReference type="Proteomes" id="UP000243359">
    <property type="component" value="Chromosome I"/>
</dbReference>
<dbReference type="OrthoDB" id="5703340at2"/>
<dbReference type="Gene3D" id="3.40.50.620">
    <property type="entry name" value="HUPs"/>
    <property type="match status" value="1"/>
</dbReference>
<keyword evidence="4" id="KW-1185">Reference proteome</keyword>
<dbReference type="InterPro" id="IPR006016">
    <property type="entry name" value="UspA"/>
</dbReference>
<comment type="similarity">
    <text evidence="1">Belongs to the universal stress protein A family.</text>
</comment>
<sequence length="166" mass="17864">MIRSILYATDLGLFAPYVLQHALALARTHGADLHVLHVVEPLGVFAESVLQAYLDAATLEALHAGGLDSVMANIERQVFDGFCDELRENSDEVTPIRGVRVLLGDPPLVILQQAEELAVELIVLGSHSQSLPAGSAGVGRTCQRLLQQVRVPVYLVPLQVGVGARR</sequence>
<dbReference type="SUPFAM" id="SSF52402">
    <property type="entry name" value="Adenine nucleotide alpha hydrolases-like"/>
    <property type="match status" value="1"/>
</dbReference>
<dbReference type="PANTHER" id="PTHR46268">
    <property type="entry name" value="STRESS RESPONSE PROTEIN NHAX"/>
    <property type="match status" value="1"/>
</dbReference>
<dbReference type="EMBL" id="LT629751">
    <property type="protein sequence ID" value="SDS43968.1"/>
    <property type="molecule type" value="Genomic_DNA"/>
</dbReference>
<proteinExistence type="inferred from homology"/>
<protein>
    <submittedName>
        <fullName evidence="3">Nucleotide-binding universal stress protein, UspA family</fullName>
    </submittedName>
</protein>
<dbReference type="Pfam" id="PF00582">
    <property type="entry name" value="Usp"/>
    <property type="match status" value="1"/>
</dbReference>